<evidence type="ECO:0000259" key="4">
    <source>
        <dbReference type="Pfam" id="PF16177"/>
    </source>
</evidence>
<comment type="caution">
    <text evidence="5">The sequence shown here is derived from an EMBL/GenBank/DDBJ whole genome shotgun (WGS) entry which is preliminary data.</text>
</comment>
<dbReference type="Pfam" id="PF13193">
    <property type="entry name" value="AMP-binding_C"/>
    <property type="match status" value="1"/>
</dbReference>
<dbReference type="Pfam" id="PF00501">
    <property type="entry name" value="AMP-binding"/>
    <property type="match status" value="1"/>
</dbReference>
<dbReference type="InterPro" id="IPR042099">
    <property type="entry name" value="ANL_N_sf"/>
</dbReference>
<sequence>MSAYDEAYRRSIERPEEFWGEAALGIQWDLAPATVHADGRWFPDGRLNTCHNAVDRHVAAGRGTQAALIYDSPVTGTTRTYTYTELLDEVSKAAGMLRDLGVETGDTVVIYMPMVPEAVVAMLACARLGAVHSVVFGGFAARELAVRIDHARPKVVLSASCGIEPTRVVAYKPLLDAALEQAEHRPGHCVILQRPESPAELTPGRDLDWAQAVGAAEPAGCVSVAATDPLYILYTSGTTGTPKGVVRDNGGHAVALHWSMSHVYGAAPGEVFWAASDVGWVVGHSYIVYGPLLAGCTTVLYEGKPVGTPDPGAFWRVVSTYGVRTLFTAPTAFRAIKKEDPSGNFAKKWDLSGLRYLFLAGERLDPDTYHWASDLLGVPVIDHWWQTETGWPIAANCVGIERLPIKPGSPTKAVPGWDVHILDNDGRDCPPGAEGAVTVKLPLPPGALPTLYRDDDRFARSYLGRYPGHYLTGDGGHLDDDGYLYVMGRIDDVINVAGHRLSTGSMEEVIAAHPDVAECAVIGVADEVKGQLPMGFVVLKAGAERGQEEMERELAALVRERIGPVAAFRRAVVVSRLPKTRSGKILRATMRDIADGNPYATPSTIEDPAALPEIARILKET</sequence>
<evidence type="ECO:0000256" key="1">
    <source>
        <dbReference type="ARBA" id="ARBA00006432"/>
    </source>
</evidence>
<dbReference type="RefSeq" id="WP_346111312.1">
    <property type="nucleotide sequence ID" value="NZ_BAAAMU010000073.1"/>
</dbReference>
<evidence type="ECO:0000259" key="3">
    <source>
        <dbReference type="Pfam" id="PF13193"/>
    </source>
</evidence>
<dbReference type="InterPro" id="IPR000873">
    <property type="entry name" value="AMP-dep_synth/lig_dom"/>
</dbReference>
<feature type="domain" description="AMP-binding enzyme C-terminal" evidence="3">
    <location>
        <begin position="506"/>
        <end position="584"/>
    </location>
</feature>
<keyword evidence="6" id="KW-1185">Reference proteome</keyword>
<evidence type="ECO:0000313" key="5">
    <source>
        <dbReference type="EMBL" id="GAA1665356.1"/>
    </source>
</evidence>
<dbReference type="Pfam" id="PF16177">
    <property type="entry name" value="ACAS_N"/>
    <property type="match status" value="1"/>
</dbReference>
<dbReference type="CDD" id="cd05967">
    <property type="entry name" value="PrpE"/>
    <property type="match status" value="1"/>
</dbReference>
<dbReference type="SUPFAM" id="SSF56801">
    <property type="entry name" value="Acetyl-CoA synthetase-like"/>
    <property type="match status" value="1"/>
</dbReference>
<dbReference type="InterPro" id="IPR032387">
    <property type="entry name" value="ACAS_N"/>
</dbReference>
<dbReference type="Gene3D" id="3.30.300.30">
    <property type="match status" value="1"/>
</dbReference>
<dbReference type="PROSITE" id="PS00455">
    <property type="entry name" value="AMP_BINDING"/>
    <property type="match status" value="1"/>
</dbReference>
<name>A0ABP4S3P2_9ACTN</name>
<dbReference type="InterPro" id="IPR020845">
    <property type="entry name" value="AMP-binding_CS"/>
</dbReference>
<dbReference type="PANTHER" id="PTHR43347">
    <property type="entry name" value="ACYL-COA SYNTHETASE"/>
    <property type="match status" value="1"/>
</dbReference>
<organism evidence="5 6">
    <name type="scientific">Nonomuraea maheshkhaliensis</name>
    <dbReference type="NCBI Taxonomy" id="419590"/>
    <lineage>
        <taxon>Bacteria</taxon>
        <taxon>Bacillati</taxon>
        <taxon>Actinomycetota</taxon>
        <taxon>Actinomycetes</taxon>
        <taxon>Streptosporangiales</taxon>
        <taxon>Streptosporangiaceae</taxon>
        <taxon>Nonomuraea</taxon>
    </lineage>
</organism>
<reference evidence="6" key="1">
    <citation type="journal article" date="2019" name="Int. J. Syst. Evol. Microbiol.">
        <title>The Global Catalogue of Microorganisms (GCM) 10K type strain sequencing project: providing services to taxonomists for standard genome sequencing and annotation.</title>
        <authorList>
            <consortium name="The Broad Institute Genomics Platform"/>
            <consortium name="The Broad Institute Genome Sequencing Center for Infectious Disease"/>
            <person name="Wu L."/>
            <person name="Ma J."/>
        </authorList>
    </citation>
    <scope>NUCLEOTIDE SEQUENCE [LARGE SCALE GENOMIC DNA]</scope>
    <source>
        <strain evidence="6">JCM 13929</strain>
    </source>
</reference>
<dbReference type="InterPro" id="IPR045851">
    <property type="entry name" value="AMP-bd_C_sf"/>
</dbReference>
<dbReference type="Gene3D" id="3.40.50.12780">
    <property type="entry name" value="N-terminal domain of ligase-like"/>
    <property type="match status" value="1"/>
</dbReference>
<dbReference type="Proteomes" id="UP001500064">
    <property type="component" value="Unassembled WGS sequence"/>
</dbReference>
<feature type="domain" description="Acetyl-coenzyme A synthetase N-terminal" evidence="4">
    <location>
        <begin position="4"/>
        <end position="53"/>
    </location>
</feature>
<dbReference type="EMBL" id="BAAAMU010000073">
    <property type="protein sequence ID" value="GAA1665356.1"/>
    <property type="molecule type" value="Genomic_DNA"/>
</dbReference>
<gene>
    <name evidence="5" type="ORF">GCM10009733_073780</name>
</gene>
<accession>A0ABP4S3P2</accession>
<proteinExistence type="inferred from homology"/>
<dbReference type="PANTHER" id="PTHR43347:SF3">
    <property type="entry name" value="ACYL-COA SYNTHETASE SHORT-CHAIN FAMILY MEMBER 3, MITOCHONDRIAL"/>
    <property type="match status" value="1"/>
</dbReference>
<evidence type="ECO:0000259" key="2">
    <source>
        <dbReference type="Pfam" id="PF00501"/>
    </source>
</evidence>
<dbReference type="InterPro" id="IPR025110">
    <property type="entry name" value="AMP-bd_C"/>
</dbReference>
<feature type="domain" description="AMP-dependent synthetase/ligase" evidence="2">
    <location>
        <begin position="57"/>
        <end position="440"/>
    </location>
</feature>
<evidence type="ECO:0000313" key="6">
    <source>
        <dbReference type="Proteomes" id="UP001500064"/>
    </source>
</evidence>
<protein>
    <submittedName>
        <fullName evidence="5">Propionyl-CoA synthetase</fullName>
    </submittedName>
</protein>
<comment type="similarity">
    <text evidence="1">Belongs to the ATP-dependent AMP-binding enzyme family.</text>
</comment>